<dbReference type="NCBIfam" id="TIGR00320">
    <property type="entry name" value="dfx_rbo"/>
    <property type="match status" value="1"/>
</dbReference>
<dbReference type="GO" id="GO:0019430">
    <property type="term" value="P:removal of superoxide radicals"/>
    <property type="evidence" value="ECO:0007669"/>
    <property type="project" value="InterPro"/>
</dbReference>
<dbReference type="PANTHER" id="PTHR36541:SF1">
    <property type="entry name" value="SUPEROXIDE REDUCTASE-RELATED"/>
    <property type="match status" value="1"/>
</dbReference>
<dbReference type="eggNOG" id="COG2033">
    <property type="taxonomic scope" value="Bacteria"/>
</dbReference>
<dbReference type="KEGG" id="tpz:Tph_c07660"/>
<dbReference type="PANTHER" id="PTHR36541">
    <property type="entry name" value="SUPEROXIDE REDUCTASE-RELATED"/>
    <property type="match status" value="1"/>
</dbReference>
<protein>
    <recommendedName>
        <fullName evidence="4">Desulfoferrodoxin</fullName>
        <ecNumber evidence="3">1.15.1.2</ecNumber>
    </recommendedName>
    <alternativeName>
        <fullName evidence="10">Superoxide reductase</fullName>
    </alternativeName>
</protein>
<dbReference type="InterPro" id="IPR004462">
    <property type="entry name" value="Desulfoferrodoxin_N"/>
</dbReference>
<name>K4LDS6_THEPS</name>
<comment type="function">
    <text evidence="9">Catalyzes the one-electron reduction of superoxide anion radical to hydrogen peroxide at a nonheme ferrous iron center. Plays a fundamental role in case of oxidative stress via its superoxide detoxification activity.</text>
</comment>
<dbReference type="SUPFAM" id="SSF49367">
    <property type="entry name" value="Superoxide reductase-like"/>
    <property type="match status" value="1"/>
</dbReference>
<dbReference type="InterPro" id="IPR002742">
    <property type="entry name" value="Desulfoferrodoxin_Fe-bd_dom"/>
</dbReference>
<gene>
    <name evidence="15" type="ordered locus">Tph_c07660</name>
</gene>
<feature type="binding site" evidence="12">
    <location>
        <position position="115"/>
    </location>
    <ligand>
        <name>Fe cation</name>
        <dbReference type="ChEBI" id="CHEBI:24875"/>
        <label>1</label>
    </ligand>
</feature>
<evidence type="ECO:0000256" key="4">
    <source>
        <dbReference type="ARBA" id="ARBA00014839"/>
    </source>
</evidence>
<dbReference type="Pfam" id="PF06397">
    <property type="entry name" value="Desulfoferrod_N"/>
    <property type="match status" value="1"/>
</dbReference>
<evidence type="ECO:0000256" key="10">
    <source>
        <dbReference type="ARBA" id="ARBA00031398"/>
    </source>
</evidence>
<sequence length="126" mass="13870">MKAPVAFYKCEICGNLVGLIKRGGGQLVCCGKPMTELKANTTEASFEKHIPVATRDNGKITVQVGSVLHPMTEEHYIEWIAVVSDDGTERISLSPTDEPKAVFCDKKNAEVYAYCNLHGLWKAEVK</sequence>
<dbReference type="AlphaFoldDB" id="K4LDS6"/>
<feature type="binding site" evidence="12">
    <location>
        <position position="69"/>
    </location>
    <ligand>
        <name>Fe cation</name>
        <dbReference type="ChEBI" id="CHEBI:24875"/>
        <label>2</label>
        <note>catalytic</note>
    </ligand>
</feature>
<evidence type="ECO:0000256" key="12">
    <source>
        <dbReference type="PIRSR" id="PIRSR604793-1"/>
    </source>
</evidence>
<evidence type="ECO:0000256" key="6">
    <source>
        <dbReference type="ARBA" id="ARBA00022723"/>
    </source>
</evidence>
<feature type="domain" description="Desulfoferrodoxin N-terminal" evidence="14">
    <location>
        <begin position="7"/>
        <end position="36"/>
    </location>
</feature>
<dbReference type="GO" id="GO:0005506">
    <property type="term" value="F:iron ion binding"/>
    <property type="evidence" value="ECO:0007669"/>
    <property type="project" value="InterPro"/>
</dbReference>
<keyword evidence="8 12" id="KW-0408">Iron</keyword>
<evidence type="ECO:0000259" key="14">
    <source>
        <dbReference type="Pfam" id="PF06397"/>
    </source>
</evidence>
<comment type="catalytic activity">
    <reaction evidence="11">
        <text>reduced [rubredoxin] + superoxide + 2 H(+) = oxidized [rubredoxin] + H2O2</text>
        <dbReference type="Rhea" id="RHEA:21324"/>
        <dbReference type="Rhea" id="RHEA-COMP:10302"/>
        <dbReference type="Rhea" id="RHEA-COMP:10303"/>
        <dbReference type="ChEBI" id="CHEBI:15378"/>
        <dbReference type="ChEBI" id="CHEBI:16240"/>
        <dbReference type="ChEBI" id="CHEBI:18421"/>
        <dbReference type="ChEBI" id="CHEBI:29033"/>
        <dbReference type="ChEBI" id="CHEBI:29034"/>
        <dbReference type="EC" id="1.15.1.2"/>
    </reaction>
</comment>
<evidence type="ECO:0000256" key="11">
    <source>
        <dbReference type="ARBA" id="ARBA00047448"/>
    </source>
</evidence>
<dbReference type="InterPro" id="IPR051233">
    <property type="entry name" value="Desulfoferrodoxin_SOR"/>
</dbReference>
<evidence type="ECO:0000256" key="9">
    <source>
        <dbReference type="ARBA" id="ARBA00024690"/>
    </source>
</evidence>
<dbReference type="OrthoDB" id="9814936at2"/>
<evidence type="ECO:0000313" key="15">
    <source>
        <dbReference type="EMBL" id="AFV10998.1"/>
    </source>
</evidence>
<feature type="binding site" evidence="12">
    <location>
        <position position="30"/>
    </location>
    <ligand>
        <name>Fe cation</name>
        <dbReference type="ChEBI" id="CHEBI:24875"/>
        <label>1</label>
    </ligand>
</feature>
<dbReference type="NCBIfam" id="TIGR00319">
    <property type="entry name" value="desulf_FeS4"/>
    <property type="match status" value="1"/>
</dbReference>
<evidence type="ECO:0000256" key="2">
    <source>
        <dbReference type="ARBA" id="ARBA00005941"/>
    </source>
</evidence>
<proteinExistence type="inferred from homology"/>
<comment type="cofactor">
    <cofactor evidence="12">
        <name>Fe(2+)</name>
        <dbReference type="ChEBI" id="CHEBI:29033"/>
    </cofactor>
    <text evidence="12">Binds 1 Fe(2+) ion per subunit. The iron ion 2 is coordinated via four histidines and one cysteine residue.</text>
</comment>
<comment type="similarity">
    <text evidence="2">Belongs to the desulfoferrodoxin family.</text>
</comment>
<dbReference type="Pfam" id="PF01880">
    <property type="entry name" value="Desulfoferrodox"/>
    <property type="match status" value="1"/>
</dbReference>
<dbReference type="Gene3D" id="2.20.28.100">
    <property type="entry name" value="Desulphoferrodoxin, N-terminal domain"/>
    <property type="match status" value="1"/>
</dbReference>
<feature type="binding site" evidence="12">
    <location>
        <position position="75"/>
    </location>
    <ligand>
        <name>Fe cation</name>
        <dbReference type="ChEBI" id="CHEBI:24875"/>
        <label>2</label>
        <note>catalytic</note>
    </ligand>
</feature>
<dbReference type="InterPro" id="IPR038094">
    <property type="entry name" value="Desulfoferrodoxin_N_sf"/>
</dbReference>
<dbReference type="EMBL" id="CP003732">
    <property type="protein sequence ID" value="AFV10998.1"/>
    <property type="molecule type" value="Genomic_DNA"/>
</dbReference>
<dbReference type="SUPFAM" id="SSF57802">
    <property type="entry name" value="Rubredoxin-like"/>
    <property type="match status" value="1"/>
</dbReference>
<keyword evidence="16" id="KW-1185">Reference proteome</keyword>
<evidence type="ECO:0000256" key="1">
    <source>
        <dbReference type="ARBA" id="ARBA00001973"/>
    </source>
</evidence>
<dbReference type="CDD" id="cd00974">
    <property type="entry name" value="DSRD"/>
    <property type="match status" value="1"/>
</dbReference>
<feature type="domain" description="Desulfoferrodoxin ferrous iron-binding" evidence="13">
    <location>
        <begin position="43"/>
        <end position="123"/>
    </location>
</feature>
<dbReference type="GO" id="GO:0050605">
    <property type="term" value="F:superoxide reductase activity"/>
    <property type="evidence" value="ECO:0007669"/>
    <property type="project" value="UniProtKB-EC"/>
</dbReference>
<evidence type="ECO:0000256" key="5">
    <source>
        <dbReference type="ARBA" id="ARBA00022448"/>
    </source>
</evidence>
<dbReference type="STRING" id="1089553.Tph_c07660"/>
<feature type="binding site" evidence="12">
    <location>
        <position position="13"/>
    </location>
    <ligand>
        <name>Fe cation</name>
        <dbReference type="ChEBI" id="CHEBI:24875"/>
        <label>1</label>
    </ligand>
</feature>
<comment type="cofactor">
    <cofactor evidence="12">
        <name>Fe(3+)</name>
        <dbReference type="ChEBI" id="CHEBI:29034"/>
    </cofactor>
    <text evidence="12">Binds 1 Fe(3+) ion per subunit. The iron ion 1 is coordinated via 4 cysteine residues.</text>
</comment>
<keyword evidence="5" id="KW-0813">Transport</keyword>
<keyword evidence="6 12" id="KW-0479">Metal-binding</keyword>
<dbReference type="RefSeq" id="WP_015049882.1">
    <property type="nucleotide sequence ID" value="NC_018870.1"/>
</dbReference>
<feature type="binding site" evidence="12">
    <location>
        <position position="10"/>
    </location>
    <ligand>
        <name>Fe cation</name>
        <dbReference type="ChEBI" id="CHEBI:24875"/>
        <label>1</label>
    </ligand>
</feature>
<dbReference type="Proteomes" id="UP000000467">
    <property type="component" value="Chromosome"/>
</dbReference>
<dbReference type="InterPro" id="IPR004793">
    <property type="entry name" value="Desulfoferrodoxin_rbo"/>
</dbReference>
<evidence type="ECO:0000256" key="8">
    <source>
        <dbReference type="ARBA" id="ARBA00023004"/>
    </source>
</evidence>
<feature type="binding site" evidence="12">
    <location>
        <position position="49"/>
    </location>
    <ligand>
        <name>Fe cation</name>
        <dbReference type="ChEBI" id="CHEBI:24875"/>
        <label>2</label>
        <note>catalytic</note>
    </ligand>
</feature>
<dbReference type="Gene3D" id="2.60.40.730">
    <property type="entry name" value="SOR catalytic domain"/>
    <property type="match status" value="1"/>
</dbReference>
<feature type="binding site" evidence="12">
    <location>
        <position position="29"/>
    </location>
    <ligand>
        <name>Fe cation</name>
        <dbReference type="ChEBI" id="CHEBI:24875"/>
        <label>1</label>
    </ligand>
</feature>
<evidence type="ECO:0000259" key="13">
    <source>
        <dbReference type="Pfam" id="PF01880"/>
    </source>
</evidence>
<dbReference type="NCBIfam" id="TIGR00332">
    <property type="entry name" value="neela_ferrous"/>
    <property type="match status" value="1"/>
</dbReference>
<dbReference type="EC" id="1.15.1.2" evidence="3"/>
<keyword evidence="15" id="KW-0560">Oxidoreductase</keyword>
<dbReference type="InterPro" id="IPR036073">
    <property type="entry name" value="Desulfoferrodoxin_Fe-bd_dom_sf"/>
</dbReference>
<evidence type="ECO:0000256" key="3">
    <source>
        <dbReference type="ARBA" id="ARBA00012679"/>
    </source>
</evidence>
<reference evidence="15 16" key="1">
    <citation type="journal article" date="2012" name="BMC Genomics">
        <title>Genome-guided analysis of physiological and morphological traits of the fermentative acetate oxidizer Thermacetogenium phaeum.</title>
        <authorList>
            <person name="Oehler D."/>
            <person name="Poehlein A."/>
            <person name="Leimbach A."/>
            <person name="Muller N."/>
            <person name="Daniel R."/>
            <person name="Gottschalk G."/>
            <person name="Schink B."/>
        </authorList>
    </citation>
    <scope>NUCLEOTIDE SEQUENCE [LARGE SCALE GENOMIC DNA]</scope>
    <source>
        <strain evidence="16">ATCC BAA-254 / DSM 26808 / PB</strain>
    </source>
</reference>
<feature type="binding site" evidence="12">
    <location>
        <position position="118"/>
    </location>
    <ligand>
        <name>Fe cation</name>
        <dbReference type="ChEBI" id="CHEBI:24875"/>
        <label>1</label>
    </ligand>
</feature>
<accession>K4LDS6</accession>
<organism evidence="15 16">
    <name type="scientific">Thermacetogenium phaeum (strain ATCC BAA-254 / DSM 26808 / PB)</name>
    <dbReference type="NCBI Taxonomy" id="1089553"/>
    <lineage>
        <taxon>Bacteria</taxon>
        <taxon>Bacillati</taxon>
        <taxon>Bacillota</taxon>
        <taxon>Clostridia</taxon>
        <taxon>Thermoanaerobacterales</taxon>
        <taxon>Thermoanaerobacteraceae</taxon>
        <taxon>Thermacetogenium</taxon>
    </lineage>
</organism>
<evidence type="ECO:0000256" key="7">
    <source>
        <dbReference type="ARBA" id="ARBA00022982"/>
    </source>
</evidence>
<evidence type="ECO:0000313" key="16">
    <source>
        <dbReference type="Proteomes" id="UP000000467"/>
    </source>
</evidence>
<comment type="cofactor">
    <cofactor evidence="1">
        <name>Cu(2+)</name>
        <dbReference type="ChEBI" id="CHEBI:29036"/>
    </cofactor>
</comment>
<keyword evidence="7" id="KW-0249">Electron transport</keyword>
<dbReference type="HOGENOM" id="CLU_118960_1_0_9"/>